<dbReference type="Pfam" id="PF00149">
    <property type="entry name" value="Metallophos"/>
    <property type="match status" value="1"/>
</dbReference>
<dbReference type="GO" id="GO:0005737">
    <property type="term" value="C:cytoplasm"/>
    <property type="evidence" value="ECO:0007669"/>
    <property type="project" value="TreeGrafter"/>
</dbReference>
<accession>A0AAE0HLG3</accession>
<feature type="region of interest" description="Disordered" evidence="1">
    <location>
        <begin position="412"/>
        <end position="456"/>
    </location>
</feature>
<feature type="compositionally biased region" description="Basic residues" evidence="1">
    <location>
        <begin position="325"/>
        <end position="338"/>
    </location>
</feature>
<dbReference type="InterPro" id="IPR050126">
    <property type="entry name" value="Ap4A_hydrolase"/>
</dbReference>
<name>A0AAE0HLG3_9PEZI</name>
<evidence type="ECO:0000313" key="5">
    <source>
        <dbReference type="Proteomes" id="UP001278766"/>
    </source>
</evidence>
<reference evidence="4" key="1">
    <citation type="journal article" date="2023" name="Mol. Phylogenet. Evol.">
        <title>Genome-scale phylogeny and comparative genomics of the fungal order Sordariales.</title>
        <authorList>
            <person name="Hensen N."/>
            <person name="Bonometti L."/>
            <person name="Westerberg I."/>
            <person name="Brannstrom I.O."/>
            <person name="Guillou S."/>
            <person name="Cros-Aarteil S."/>
            <person name="Calhoun S."/>
            <person name="Haridas S."/>
            <person name="Kuo A."/>
            <person name="Mondo S."/>
            <person name="Pangilinan J."/>
            <person name="Riley R."/>
            <person name="LaButti K."/>
            <person name="Andreopoulos B."/>
            <person name="Lipzen A."/>
            <person name="Chen C."/>
            <person name="Yan M."/>
            <person name="Daum C."/>
            <person name="Ng V."/>
            <person name="Clum A."/>
            <person name="Steindorff A."/>
            <person name="Ohm R.A."/>
            <person name="Martin F."/>
            <person name="Silar P."/>
            <person name="Natvig D.O."/>
            <person name="Lalanne C."/>
            <person name="Gautier V."/>
            <person name="Ament-Velasquez S.L."/>
            <person name="Kruys A."/>
            <person name="Hutchinson M.I."/>
            <person name="Powell A.J."/>
            <person name="Barry K."/>
            <person name="Miller A.N."/>
            <person name="Grigoriev I.V."/>
            <person name="Debuchy R."/>
            <person name="Gladieux P."/>
            <person name="Hiltunen Thoren M."/>
            <person name="Johannesson H."/>
        </authorList>
    </citation>
    <scope>NUCLEOTIDE SEQUENCE</scope>
    <source>
        <strain evidence="4">CBS 168.71</strain>
    </source>
</reference>
<dbReference type="InterPro" id="IPR029052">
    <property type="entry name" value="Metallo-depent_PP-like"/>
</dbReference>
<feature type="domain" description="Calcineurin-like phosphoesterase" evidence="3">
    <location>
        <begin position="144"/>
        <end position="285"/>
    </location>
</feature>
<proteinExistence type="predicted"/>
<dbReference type="GO" id="GO:0006798">
    <property type="term" value="P:polyphosphate catabolic process"/>
    <property type="evidence" value="ECO:0007669"/>
    <property type="project" value="TreeGrafter"/>
</dbReference>
<comment type="caution">
    <text evidence="4">The sequence shown here is derived from an EMBL/GenBank/DDBJ whole genome shotgun (WGS) entry which is preliminary data.</text>
</comment>
<dbReference type="GeneID" id="87839990"/>
<evidence type="ECO:0000256" key="1">
    <source>
        <dbReference type="SAM" id="MobiDB-lite"/>
    </source>
</evidence>
<dbReference type="AlphaFoldDB" id="A0AAE0HLG3"/>
<dbReference type="SUPFAM" id="SSF56300">
    <property type="entry name" value="Metallo-dependent phosphatases"/>
    <property type="match status" value="1"/>
</dbReference>
<dbReference type="GO" id="GO:0000298">
    <property type="term" value="F:endopolyphosphatase activity"/>
    <property type="evidence" value="ECO:0007669"/>
    <property type="project" value="TreeGrafter"/>
</dbReference>
<keyword evidence="2" id="KW-0472">Membrane</keyword>
<evidence type="ECO:0000259" key="3">
    <source>
        <dbReference type="Pfam" id="PF00149"/>
    </source>
</evidence>
<keyword evidence="5" id="KW-1185">Reference proteome</keyword>
<evidence type="ECO:0000313" key="4">
    <source>
        <dbReference type="EMBL" id="KAK3298392.1"/>
    </source>
</evidence>
<protein>
    <submittedName>
        <fullName evidence="4">Metallo-dependent phosphatase-like protein</fullName>
    </submittedName>
</protein>
<dbReference type="PANTHER" id="PTHR42850">
    <property type="entry name" value="METALLOPHOSPHOESTERASE"/>
    <property type="match status" value="1"/>
</dbReference>
<evidence type="ECO:0000256" key="2">
    <source>
        <dbReference type="SAM" id="Phobius"/>
    </source>
</evidence>
<feature type="compositionally biased region" description="Basic residues" evidence="1">
    <location>
        <begin position="441"/>
        <end position="455"/>
    </location>
</feature>
<dbReference type="GO" id="GO:0016791">
    <property type="term" value="F:phosphatase activity"/>
    <property type="evidence" value="ECO:0007669"/>
    <property type="project" value="TreeGrafter"/>
</dbReference>
<dbReference type="InterPro" id="IPR004843">
    <property type="entry name" value="Calcineurin-like_PHP"/>
</dbReference>
<dbReference type="EMBL" id="JAUEPN010000002">
    <property type="protein sequence ID" value="KAK3298392.1"/>
    <property type="molecule type" value="Genomic_DNA"/>
</dbReference>
<organism evidence="4 5">
    <name type="scientific">Chaetomium fimeti</name>
    <dbReference type="NCBI Taxonomy" id="1854472"/>
    <lineage>
        <taxon>Eukaryota</taxon>
        <taxon>Fungi</taxon>
        <taxon>Dikarya</taxon>
        <taxon>Ascomycota</taxon>
        <taxon>Pezizomycotina</taxon>
        <taxon>Sordariomycetes</taxon>
        <taxon>Sordariomycetidae</taxon>
        <taxon>Sordariales</taxon>
        <taxon>Chaetomiaceae</taxon>
        <taxon>Chaetomium</taxon>
    </lineage>
</organism>
<dbReference type="PANTHER" id="PTHR42850:SF4">
    <property type="entry name" value="ZINC-DEPENDENT ENDOPOLYPHOSPHATASE"/>
    <property type="match status" value="1"/>
</dbReference>
<feature type="region of interest" description="Disordered" evidence="1">
    <location>
        <begin position="325"/>
        <end position="377"/>
    </location>
</feature>
<reference evidence="4" key="2">
    <citation type="submission" date="2023-06" db="EMBL/GenBank/DDBJ databases">
        <authorList>
            <consortium name="Lawrence Berkeley National Laboratory"/>
            <person name="Haridas S."/>
            <person name="Hensen N."/>
            <person name="Bonometti L."/>
            <person name="Westerberg I."/>
            <person name="Brannstrom I.O."/>
            <person name="Guillou S."/>
            <person name="Cros-Aarteil S."/>
            <person name="Calhoun S."/>
            <person name="Kuo A."/>
            <person name="Mondo S."/>
            <person name="Pangilinan J."/>
            <person name="Riley R."/>
            <person name="Labutti K."/>
            <person name="Andreopoulos B."/>
            <person name="Lipzen A."/>
            <person name="Chen C."/>
            <person name="Yanf M."/>
            <person name="Daum C."/>
            <person name="Ng V."/>
            <person name="Clum A."/>
            <person name="Steindorff A."/>
            <person name="Ohm R."/>
            <person name="Martin F."/>
            <person name="Silar P."/>
            <person name="Natvig D."/>
            <person name="Lalanne C."/>
            <person name="Gautier V."/>
            <person name="Ament-Velasquez S.L."/>
            <person name="Kruys A."/>
            <person name="Hutchinson M.I."/>
            <person name="Powell A.J."/>
            <person name="Barry K."/>
            <person name="Miller A.N."/>
            <person name="Grigoriev I.V."/>
            <person name="Debuchy R."/>
            <person name="Gladieux P."/>
            <person name="Thoren M.H."/>
            <person name="Johannesson H."/>
        </authorList>
    </citation>
    <scope>NUCLEOTIDE SEQUENCE</scope>
    <source>
        <strain evidence="4">CBS 168.71</strain>
    </source>
</reference>
<dbReference type="Gene3D" id="3.60.21.10">
    <property type="match status" value="1"/>
</dbReference>
<keyword evidence="2" id="KW-1133">Transmembrane helix</keyword>
<dbReference type="RefSeq" id="XP_062661906.1">
    <property type="nucleotide sequence ID" value="XM_062803042.1"/>
</dbReference>
<gene>
    <name evidence="4" type="ORF">B0H64DRAFT_385005</name>
</gene>
<dbReference type="Proteomes" id="UP001278766">
    <property type="component" value="Unassembled WGS sequence"/>
</dbReference>
<feature type="transmembrane region" description="Helical" evidence="2">
    <location>
        <begin position="21"/>
        <end position="41"/>
    </location>
</feature>
<keyword evidence="2" id="KW-0812">Transmembrane</keyword>
<sequence>MGRQSIARFLPGYRRDQNRSPLFLVVGGLALLALCLFTTHLPALPHLTGFRPFGGNAGEYGMTSPGPHHDGSSEVGLLLEESIELAKEKLETLTMEYGTNKHPPFKDDPPLLVKDLPQEHIPSYRPPSSVRALGEGEDRVNGKRLVVVGDVHGQLGALKALLKKIGFDHKHGDHLVLAGDMVTKGPDSKGVLKLAMALGASAVRGNQDDRVLAAARELHRWSANDNPGSDDVDVSEVEDADGEVGTDVRVMRNHAHRVARSLTRAQLAWLGSLPIILRIGHLPDAASPPWNASTLAVVHGGLVPGVHLEEQDPWAVMNMRSFKYPRKGKGKNKGKHHSQSQQVPADDNEEQPDHLTTAMDDPTLPPDTVAVPVDTHDGEPWSHAWNRYQNHLHPSSPHTTLVIYGHDAKAGLQTDPEADISPYSPSPPKHKNKNKSETQTNKKHKKQKKKNKGHRYAYGLDSGCGHGRQLTALVIEAVAGSGVRAGQGAVRHRIEQVDCADPGAVVGAGGVEGEGQMEQWEGDL</sequence>